<feature type="non-terminal residue" evidence="11">
    <location>
        <position position="1"/>
    </location>
</feature>
<comment type="cofactor">
    <cofactor evidence="1">
        <name>Mn(2+)</name>
        <dbReference type="ChEBI" id="CHEBI:29035"/>
    </cofactor>
</comment>
<evidence type="ECO:0000256" key="8">
    <source>
        <dbReference type="ARBA" id="ARBA00048336"/>
    </source>
</evidence>
<protein>
    <recommendedName>
        <fullName evidence="2">protein-serine/threonine phosphatase</fullName>
        <ecNumber evidence="2">3.1.3.16</ecNumber>
    </recommendedName>
</protein>
<evidence type="ECO:0000256" key="2">
    <source>
        <dbReference type="ARBA" id="ARBA00013081"/>
    </source>
</evidence>
<feature type="domain" description="Serine/threonine specific protein phosphatases" evidence="10">
    <location>
        <begin position="322"/>
        <end position="590"/>
    </location>
</feature>
<evidence type="ECO:0000256" key="3">
    <source>
        <dbReference type="ARBA" id="ARBA00022723"/>
    </source>
</evidence>
<comment type="catalytic activity">
    <reaction evidence="7">
        <text>O-phospho-L-seryl-[protein] + H2O = L-seryl-[protein] + phosphate</text>
        <dbReference type="Rhea" id="RHEA:20629"/>
        <dbReference type="Rhea" id="RHEA-COMP:9863"/>
        <dbReference type="Rhea" id="RHEA-COMP:11604"/>
        <dbReference type="ChEBI" id="CHEBI:15377"/>
        <dbReference type="ChEBI" id="CHEBI:29999"/>
        <dbReference type="ChEBI" id="CHEBI:43474"/>
        <dbReference type="ChEBI" id="CHEBI:83421"/>
        <dbReference type="EC" id="3.1.3.16"/>
    </reaction>
</comment>
<evidence type="ECO:0000256" key="7">
    <source>
        <dbReference type="ARBA" id="ARBA00047761"/>
    </source>
</evidence>
<accession>A0AA36GA92</accession>
<dbReference type="EMBL" id="CATQJA010002707">
    <property type="protein sequence ID" value="CAJ0585994.1"/>
    <property type="molecule type" value="Genomic_DNA"/>
</dbReference>
<dbReference type="InterPro" id="IPR006186">
    <property type="entry name" value="Ser/Thr-sp_prot-phosphatase"/>
</dbReference>
<dbReference type="SMART" id="SM00156">
    <property type="entry name" value="PP2Ac"/>
    <property type="match status" value="1"/>
</dbReference>
<keyword evidence="12" id="KW-1185">Reference proteome</keyword>
<dbReference type="Proteomes" id="UP001177023">
    <property type="component" value="Unassembled WGS sequence"/>
</dbReference>
<gene>
    <name evidence="11" type="ORF">MSPICULIGERA_LOCUS24002</name>
</gene>
<evidence type="ECO:0000256" key="4">
    <source>
        <dbReference type="ARBA" id="ARBA00022801"/>
    </source>
</evidence>
<keyword evidence="6" id="KW-0464">Manganese</keyword>
<keyword evidence="4" id="KW-0378">Hydrolase</keyword>
<dbReference type="InterPro" id="IPR029052">
    <property type="entry name" value="Metallo-depent_PP-like"/>
</dbReference>
<feature type="region of interest" description="Disordered" evidence="9">
    <location>
        <begin position="1"/>
        <end position="35"/>
    </location>
</feature>
<dbReference type="InterPro" id="IPR050341">
    <property type="entry name" value="PP1_catalytic_subunit"/>
</dbReference>
<dbReference type="InterPro" id="IPR004843">
    <property type="entry name" value="Calcineurin-like_PHP"/>
</dbReference>
<dbReference type="PANTHER" id="PTHR11668">
    <property type="entry name" value="SERINE/THREONINE PROTEIN PHOSPHATASE"/>
    <property type="match status" value="1"/>
</dbReference>
<reference evidence="11" key="1">
    <citation type="submission" date="2023-06" db="EMBL/GenBank/DDBJ databases">
        <authorList>
            <person name="Delattre M."/>
        </authorList>
    </citation>
    <scope>NUCLEOTIDE SEQUENCE</scope>
    <source>
        <strain evidence="11">AF72</strain>
    </source>
</reference>
<dbReference type="PANTHER" id="PTHR11668:SF300">
    <property type="entry name" value="SERINE_THREONINE-PROTEIN PHOSPHATASE"/>
    <property type="match status" value="1"/>
</dbReference>
<sequence>MANTGANAHDDMLQTRNGTSDDTEPSPTLFAGSHTRIRRDNGFKKPECDLRPFLCYAHEHQHPADEGVGMPGWLKSLCPHECPVRLCGADATGKAGNPRLLMMSPCRPKFCATDADEASGAPDCIRAATINDGKDKVLFPFNLCTREMIAADRCPGTAWTTAAYARNGQHVTNKYLAQCDAGFVIPEIVLDAITKHGTARDPPLKTCVPSLHIAAGYATDDPSPFTNYPYDVHDPLNFKYCGKGGRPPGDTCEPLPICKKDGTSPDSMTQEVIEASDCDNECDYRYGATQEGCVYLDISNPGGTIPYFTARRALSGPYAVFMDEEETLMLGAVEEEPASTPKGRTIVVGDIHGNFDDLWHIIHAWLSDAVGKGPGQNIIFLGNIVGAGARLLECLTLILAYKVLVPDKVSIILGNHELDAETGTILQDHLAGRGYSPEVIEEFTKLFAQLPLMGLIDGRILCVHGLITFELNKTYLDEGWGSEDQFRIHMRRGLTCNDPSDLVDYSELHTDDARYSRLGRTAIKEAMQRLGIEFIIRGKQVMMNGVQRFRDLPVATVFSSSCYKENNLGAILFVDPEKNAITPVFFVNINEKIQTQKELDEKLAKGWMRDGYYHPMTHQRG</sequence>
<dbReference type="CDD" id="cd00144">
    <property type="entry name" value="MPP_PPP_family"/>
    <property type="match status" value="1"/>
</dbReference>
<keyword evidence="5" id="KW-0904">Protein phosphatase</keyword>
<proteinExistence type="predicted"/>
<evidence type="ECO:0000259" key="10">
    <source>
        <dbReference type="SMART" id="SM00156"/>
    </source>
</evidence>
<organism evidence="11 12">
    <name type="scientific">Mesorhabditis spiculigera</name>
    <dbReference type="NCBI Taxonomy" id="96644"/>
    <lineage>
        <taxon>Eukaryota</taxon>
        <taxon>Metazoa</taxon>
        <taxon>Ecdysozoa</taxon>
        <taxon>Nematoda</taxon>
        <taxon>Chromadorea</taxon>
        <taxon>Rhabditida</taxon>
        <taxon>Rhabditina</taxon>
        <taxon>Rhabditomorpha</taxon>
        <taxon>Rhabditoidea</taxon>
        <taxon>Rhabditidae</taxon>
        <taxon>Mesorhabditinae</taxon>
        <taxon>Mesorhabditis</taxon>
    </lineage>
</organism>
<dbReference type="GO" id="GO:0005737">
    <property type="term" value="C:cytoplasm"/>
    <property type="evidence" value="ECO:0007669"/>
    <property type="project" value="TreeGrafter"/>
</dbReference>
<dbReference type="Gene3D" id="3.60.21.10">
    <property type="match status" value="1"/>
</dbReference>
<dbReference type="GO" id="GO:0005634">
    <property type="term" value="C:nucleus"/>
    <property type="evidence" value="ECO:0007669"/>
    <property type="project" value="TreeGrafter"/>
</dbReference>
<dbReference type="SUPFAM" id="SSF56300">
    <property type="entry name" value="Metallo-dependent phosphatases"/>
    <property type="match status" value="1"/>
</dbReference>
<evidence type="ECO:0000256" key="9">
    <source>
        <dbReference type="SAM" id="MobiDB-lite"/>
    </source>
</evidence>
<evidence type="ECO:0000256" key="5">
    <source>
        <dbReference type="ARBA" id="ARBA00022912"/>
    </source>
</evidence>
<evidence type="ECO:0000256" key="1">
    <source>
        <dbReference type="ARBA" id="ARBA00001936"/>
    </source>
</evidence>
<comment type="catalytic activity">
    <reaction evidence="8">
        <text>O-phospho-L-threonyl-[protein] + H2O = L-threonyl-[protein] + phosphate</text>
        <dbReference type="Rhea" id="RHEA:47004"/>
        <dbReference type="Rhea" id="RHEA-COMP:11060"/>
        <dbReference type="Rhea" id="RHEA-COMP:11605"/>
        <dbReference type="ChEBI" id="CHEBI:15377"/>
        <dbReference type="ChEBI" id="CHEBI:30013"/>
        <dbReference type="ChEBI" id="CHEBI:43474"/>
        <dbReference type="ChEBI" id="CHEBI:61977"/>
        <dbReference type="EC" id="3.1.3.16"/>
    </reaction>
</comment>
<evidence type="ECO:0000313" key="11">
    <source>
        <dbReference type="EMBL" id="CAJ0585994.1"/>
    </source>
</evidence>
<comment type="caution">
    <text evidence="11">The sequence shown here is derived from an EMBL/GenBank/DDBJ whole genome shotgun (WGS) entry which is preliminary data.</text>
</comment>
<keyword evidence="3" id="KW-0479">Metal-binding</keyword>
<evidence type="ECO:0000313" key="12">
    <source>
        <dbReference type="Proteomes" id="UP001177023"/>
    </source>
</evidence>
<dbReference type="AlphaFoldDB" id="A0AA36GA92"/>
<dbReference type="GO" id="GO:0046872">
    <property type="term" value="F:metal ion binding"/>
    <property type="evidence" value="ECO:0007669"/>
    <property type="project" value="UniProtKB-KW"/>
</dbReference>
<dbReference type="PRINTS" id="PR00114">
    <property type="entry name" value="STPHPHTASE"/>
</dbReference>
<evidence type="ECO:0000256" key="6">
    <source>
        <dbReference type="ARBA" id="ARBA00023211"/>
    </source>
</evidence>
<dbReference type="GO" id="GO:0004722">
    <property type="term" value="F:protein serine/threonine phosphatase activity"/>
    <property type="evidence" value="ECO:0007669"/>
    <property type="project" value="UniProtKB-EC"/>
</dbReference>
<dbReference type="EC" id="3.1.3.16" evidence="2"/>
<name>A0AA36GA92_9BILA</name>
<dbReference type="Pfam" id="PF00149">
    <property type="entry name" value="Metallophos"/>
    <property type="match status" value="1"/>
</dbReference>